<sequence>MKYVYAIRAEMDAIKFGSSHDPIGRMKTLQTGNQAHLILAAMGRVIGMGWCYWRDSGR</sequence>
<comment type="caution">
    <text evidence="1">The sequence shown here is derived from an EMBL/GenBank/DDBJ whole genome shotgun (WGS) entry which is preliminary data.</text>
</comment>
<organism evidence="1">
    <name type="scientific">marine sediment metagenome</name>
    <dbReference type="NCBI Taxonomy" id="412755"/>
    <lineage>
        <taxon>unclassified sequences</taxon>
        <taxon>metagenomes</taxon>
        <taxon>ecological metagenomes</taxon>
    </lineage>
</organism>
<reference evidence="1" key="1">
    <citation type="journal article" date="2015" name="Nature">
        <title>Complex archaea that bridge the gap between prokaryotes and eukaryotes.</title>
        <authorList>
            <person name="Spang A."/>
            <person name="Saw J.H."/>
            <person name="Jorgensen S.L."/>
            <person name="Zaremba-Niedzwiedzka K."/>
            <person name="Martijn J."/>
            <person name="Lind A.E."/>
            <person name="van Eijk R."/>
            <person name="Schleper C."/>
            <person name="Guy L."/>
            <person name="Ettema T.J."/>
        </authorList>
    </citation>
    <scope>NUCLEOTIDE SEQUENCE</scope>
</reference>
<dbReference type="EMBL" id="LAZR01018796">
    <property type="protein sequence ID" value="KKL94957.1"/>
    <property type="molecule type" value="Genomic_DNA"/>
</dbReference>
<proteinExistence type="predicted"/>
<dbReference type="AlphaFoldDB" id="A0A0F9J709"/>
<accession>A0A0F9J709</accession>
<gene>
    <name evidence="1" type="ORF">LCGC14_1859490</name>
</gene>
<name>A0A0F9J709_9ZZZZ</name>
<protein>
    <submittedName>
        <fullName evidence="1">Uncharacterized protein</fullName>
    </submittedName>
</protein>
<evidence type="ECO:0000313" key="1">
    <source>
        <dbReference type="EMBL" id="KKL94957.1"/>
    </source>
</evidence>